<comment type="caution">
    <text evidence="1">The sequence shown here is derived from an EMBL/GenBank/DDBJ whole genome shotgun (WGS) entry which is preliminary data.</text>
</comment>
<organism evidence="1 2">
    <name type="scientific">Streptomyces cellulosae</name>
    <dbReference type="NCBI Taxonomy" id="1968"/>
    <lineage>
        <taxon>Bacteria</taxon>
        <taxon>Bacillati</taxon>
        <taxon>Actinomycetota</taxon>
        <taxon>Actinomycetes</taxon>
        <taxon>Kitasatosporales</taxon>
        <taxon>Streptomycetaceae</taxon>
        <taxon>Streptomyces</taxon>
    </lineage>
</organism>
<proteinExistence type="predicted"/>
<protein>
    <submittedName>
        <fullName evidence="1">SMI1/KNR4 family protein</fullName>
    </submittedName>
</protein>
<name>A0ABW7YH68_STRCE</name>
<accession>A0ABW7YH68</accession>
<evidence type="ECO:0000313" key="1">
    <source>
        <dbReference type="EMBL" id="MFI5681238.1"/>
    </source>
</evidence>
<dbReference type="Proteomes" id="UP001612415">
    <property type="component" value="Unassembled WGS sequence"/>
</dbReference>
<gene>
    <name evidence="1" type="ORF">ACIA8P_42650</name>
</gene>
<dbReference type="RefSeq" id="WP_398661754.1">
    <property type="nucleotide sequence ID" value="NZ_JBITDC010000027.1"/>
</dbReference>
<keyword evidence="2" id="KW-1185">Reference proteome</keyword>
<reference evidence="1 2" key="1">
    <citation type="submission" date="2024-10" db="EMBL/GenBank/DDBJ databases">
        <title>The Natural Products Discovery Center: Release of the First 8490 Sequenced Strains for Exploring Actinobacteria Biosynthetic Diversity.</title>
        <authorList>
            <person name="Kalkreuter E."/>
            <person name="Kautsar S.A."/>
            <person name="Yang D."/>
            <person name="Bader C.D."/>
            <person name="Teijaro C.N."/>
            <person name="Fluegel L."/>
            <person name="Davis C.M."/>
            <person name="Simpson J.R."/>
            <person name="Lauterbach L."/>
            <person name="Steele A.D."/>
            <person name="Gui C."/>
            <person name="Meng S."/>
            <person name="Li G."/>
            <person name="Viehrig K."/>
            <person name="Ye F."/>
            <person name="Su P."/>
            <person name="Kiefer A.F."/>
            <person name="Nichols A."/>
            <person name="Cepeda A.J."/>
            <person name="Yan W."/>
            <person name="Fan B."/>
            <person name="Jiang Y."/>
            <person name="Adhikari A."/>
            <person name="Zheng C.-J."/>
            <person name="Schuster L."/>
            <person name="Cowan T.M."/>
            <person name="Smanski M.J."/>
            <person name="Chevrette M.G."/>
            <person name="De Carvalho L.P.S."/>
            <person name="Shen B."/>
        </authorList>
    </citation>
    <scope>NUCLEOTIDE SEQUENCE [LARGE SCALE GENOMIC DNA]</scope>
    <source>
        <strain evidence="1 2">NPDC051599</strain>
    </source>
</reference>
<evidence type="ECO:0000313" key="2">
    <source>
        <dbReference type="Proteomes" id="UP001612415"/>
    </source>
</evidence>
<dbReference type="EMBL" id="JBITDC010000027">
    <property type="protein sequence ID" value="MFI5681238.1"/>
    <property type="molecule type" value="Genomic_DNA"/>
</dbReference>
<sequence>MRLLTEVANGGFGPRGALYGVRGHDWHCTDTFADMTDAALAAVDDPDWGKRRWCLPLIDWGGAIMTLIDCRDPSGPLWGWDPNLCCLEHALFPLDQTLTQMLEEALTAEYPEPFYGGYFADLRGTGPGCAPLEWVDGRVKLVTKGSV</sequence>